<dbReference type="GO" id="GO:0071111">
    <property type="term" value="F:cyclic-guanylate-specific phosphodiesterase activity"/>
    <property type="evidence" value="ECO:0007669"/>
    <property type="project" value="InterPro"/>
</dbReference>
<dbReference type="SMART" id="SM00448">
    <property type="entry name" value="REC"/>
    <property type="match status" value="1"/>
</dbReference>
<dbReference type="AlphaFoldDB" id="A0A3P3ZP24"/>
<accession>A0A3P3ZP24</accession>
<dbReference type="InterPro" id="IPR050706">
    <property type="entry name" value="Cyclic-di-GMP_PDE-like"/>
</dbReference>
<organism evidence="3">
    <name type="scientific">mine drainage metagenome</name>
    <dbReference type="NCBI Taxonomy" id="410659"/>
    <lineage>
        <taxon>unclassified sequences</taxon>
        <taxon>metagenomes</taxon>
        <taxon>ecological metagenomes</taxon>
    </lineage>
</organism>
<evidence type="ECO:0000313" key="3">
    <source>
        <dbReference type="EMBL" id="VAY88607.1"/>
    </source>
</evidence>
<feature type="domain" description="EAL" evidence="2">
    <location>
        <begin position="155"/>
        <end position="408"/>
    </location>
</feature>
<dbReference type="Gene3D" id="3.40.50.2300">
    <property type="match status" value="1"/>
</dbReference>
<dbReference type="PANTHER" id="PTHR33121:SF79">
    <property type="entry name" value="CYCLIC DI-GMP PHOSPHODIESTERASE PDED-RELATED"/>
    <property type="match status" value="1"/>
</dbReference>
<sequence length="409" mass="45615">MHGIEGFERGKRMTASELNFLVVEDDDFQRRMVVTMLHSLGAAEVREAGNGRQALEMLHAVHTRPVDIVLCDMDMPEMDGMAFLRHLGQENNAAAVIILSMLDRVLLVSVEKMSEAYGVKLLGAVEKPLTRVQLEALILRYERGSRAQRPHGTVQVFTLEEIRQGMKAKQFEPYFQPKVDMKTGRLMGAEALARWIHPEYGVITPYAFIPLLEKAKEMDELTFIMLEKSVAACRSLQDKGHSLVISINLSLTSLTDITLADRITQGVLDAGVDPRAIVLEITESAAMTDVAHALENLARLRMHGFGLSIDDFGTGYSSMQQLMRIAFSELKIDQSFVKDIASNESLRIVVESSIGMARKLRVKSVAEGVETQQDWEILKTLNCDIAQGYFIAKPMNLDAFMDHCAVGDQ</sequence>
<dbReference type="Pfam" id="PF00563">
    <property type="entry name" value="EAL"/>
    <property type="match status" value="1"/>
</dbReference>
<gene>
    <name evidence="3" type="primary">cph2</name>
    <name evidence="3" type="ORF">CARN8_3390002</name>
</gene>
<dbReference type="InterPro" id="IPR011006">
    <property type="entry name" value="CheY-like_superfamily"/>
</dbReference>
<evidence type="ECO:0000259" key="1">
    <source>
        <dbReference type="PROSITE" id="PS50110"/>
    </source>
</evidence>
<reference evidence="3" key="1">
    <citation type="submission" date="2018-10" db="EMBL/GenBank/DDBJ databases">
        <authorList>
            <person name="Plewniak F."/>
        </authorList>
    </citation>
    <scope>NUCLEOTIDE SEQUENCE</scope>
</reference>
<proteinExistence type="predicted"/>
<evidence type="ECO:0000259" key="2">
    <source>
        <dbReference type="PROSITE" id="PS50883"/>
    </source>
</evidence>
<dbReference type="PROSITE" id="PS50110">
    <property type="entry name" value="RESPONSE_REGULATORY"/>
    <property type="match status" value="1"/>
</dbReference>
<protein>
    <submittedName>
        <fullName evidence="3">Phytochrome-like protein cph2</fullName>
    </submittedName>
</protein>
<dbReference type="InterPro" id="IPR001789">
    <property type="entry name" value="Sig_transdc_resp-reg_receiver"/>
</dbReference>
<dbReference type="PANTHER" id="PTHR33121">
    <property type="entry name" value="CYCLIC DI-GMP PHOSPHODIESTERASE PDEF"/>
    <property type="match status" value="1"/>
</dbReference>
<dbReference type="SUPFAM" id="SSF141868">
    <property type="entry name" value="EAL domain-like"/>
    <property type="match status" value="1"/>
</dbReference>
<name>A0A3P3ZP24_9ZZZZ</name>
<dbReference type="PROSITE" id="PS50883">
    <property type="entry name" value="EAL"/>
    <property type="match status" value="1"/>
</dbReference>
<dbReference type="Gene3D" id="3.20.20.450">
    <property type="entry name" value="EAL domain"/>
    <property type="match status" value="1"/>
</dbReference>
<dbReference type="EMBL" id="UOYP01000267">
    <property type="protein sequence ID" value="VAY88607.1"/>
    <property type="molecule type" value="Genomic_DNA"/>
</dbReference>
<dbReference type="InterPro" id="IPR001633">
    <property type="entry name" value="EAL_dom"/>
</dbReference>
<dbReference type="SMART" id="SM00052">
    <property type="entry name" value="EAL"/>
    <property type="match status" value="1"/>
</dbReference>
<dbReference type="SUPFAM" id="SSF52172">
    <property type="entry name" value="CheY-like"/>
    <property type="match status" value="1"/>
</dbReference>
<dbReference type="InterPro" id="IPR035919">
    <property type="entry name" value="EAL_sf"/>
</dbReference>
<feature type="domain" description="Response regulatory" evidence="1">
    <location>
        <begin position="19"/>
        <end position="142"/>
    </location>
</feature>
<dbReference type="GO" id="GO:0000160">
    <property type="term" value="P:phosphorelay signal transduction system"/>
    <property type="evidence" value="ECO:0007669"/>
    <property type="project" value="InterPro"/>
</dbReference>
<dbReference type="CDD" id="cd01948">
    <property type="entry name" value="EAL"/>
    <property type="match status" value="1"/>
</dbReference>
<dbReference type="Pfam" id="PF00072">
    <property type="entry name" value="Response_reg"/>
    <property type="match status" value="1"/>
</dbReference>